<reference evidence="3" key="1">
    <citation type="journal article" date="2015" name="Proc. Natl. Acad. Sci. U.S.A.">
        <title>Genome sequencing of adzuki bean (Vigna angularis) provides insight into high starch and low fat accumulation and domestication.</title>
        <authorList>
            <person name="Yang K."/>
            <person name="Tian Z."/>
            <person name="Chen C."/>
            <person name="Luo L."/>
            <person name="Zhao B."/>
            <person name="Wang Z."/>
            <person name="Yu L."/>
            <person name="Li Y."/>
            <person name="Sun Y."/>
            <person name="Li W."/>
            <person name="Chen Y."/>
            <person name="Li Y."/>
            <person name="Zhang Y."/>
            <person name="Ai D."/>
            <person name="Zhao J."/>
            <person name="Shang C."/>
            <person name="Ma Y."/>
            <person name="Wu B."/>
            <person name="Wang M."/>
            <person name="Gao L."/>
            <person name="Sun D."/>
            <person name="Zhang P."/>
            <person name="Guo F."/>
            <person name="Wang W."/>
            <person name="Li Y."/>
            <person name="Wang J."/>
            <person name="Varshney R.K."/>
            <person name="Wang J."/>
            <person name="Ling H.Q."/>
            <person name="Wan P."/>
        </authorList>
    </citation>
    <scope>NUCLEOTIDE SEQUENCE</scope>
    <source>
        <strain evidence="3">cv. Jingnong 6</strain>
    </source>
</reference>
<protein>
    <submittedName>
        <fullName evidence="2">Uncharacterized protein</fullName>
    </submittedName>
</protein>
<accession>A0A0L9V8S1</accession>
<evidence type="ECO:0000313" key="3">
    <source>
        <dbReference type="Proteomes" id="UP000053144"/>
    </source>
</evidence>
<keyword evidence="1" id="KW-0472">Membrane</keyword>
<keyword evidence="1" id="KW-1133">Transmembrane helix</keyword>
<organism evidence="2 3">
    <name type="scientific">Phaseolus angularis</name>
    <name type="common">Azuki bean</name>
    <name type="synonym">Vigna angularis</name>
    <dbReference type="NCBI Taxonomy" id="3914"/>
    <lineage>
        <taxon>Eukaryota</taxon>
        <taxon>Viridiplantae</taxon>
        <taxon>Streptophyta</taxon>
        <taxon>Embryophyta</taxon>
        <taxon>Tracheophyta</taxon>
        <taxon>Spermatophyta</taxon>
        <taxon>Magnoliopsida</taxon>
        <taxon>eudicotyledons</taxon>
        <taxon>Gunneridae</taxon>
        <taxon>Pentapetalae</taxon>
        <taxon>rosids</taxon>
        <taxon>fabids</taxon>
        <taxon>Fabales</taxon>
        <taxon>Fabaceae</taxon>
        <taxon>Papilionoideae</taxon>
        <taxon>50 kb inversion clade</taxon>
        <taxon>NPAAA clade</taxon>
        <taxon>indigoferoid/millettioid clade</taxon>
        <taxon>Phaseoleae</taxon>
        <taxon>Vigna</taxon>
    </lineage>
</organism>
<keyword evidence="1" id="KW-0812">Transmembrane</keyword>
<proteinExistence type="predicted"/>
<dbReference type="Gramene" id="KOM51049">
    <property type="protein sequence ID" value="KOM51049"/>
    <property type="gene ID" value="LR48_Vigan08g187600"/>
</dbReference>
<sequence length="185" mass="20099">MFSSKKISLELLGFSVTTFLFFSVTTTFFFFVFFLFFSIQLIPADFQYSTPNLSCVFLSRNSSVSLHGTEDDDPGASSSTDDRVIFGADAADDLTANFASHSSHVNASDFLDAASVSASNAEHMAEDGVSNDPCILLAFSIISIIEDMREDGNTEDMKEVSDDSDAAHVNEAMDLAEKFASMKLS</sequence>
<feature type="transmembrane region" description="Helical" evidence="1">
    <location>
        <begin position="12"/>
        <end position="37"/>
    </location>
</feature>
<evidence type="ECO:0000256" key="1">
    <source>
        <dbReference type="SAM" id="Phobius"/>
    </source>
</evidence>
<name>A0A0L9V8S1_PHAAN</name>
<dbReference type="Proteomes" id="UP000053144">
    <property type="component" value="Chromosome 8"/>
</dbReference>
<evidence type="ECO:0000313" key="2">
    <source>
        <dbReference type="EMBL" id="KOM51049.1"/>
    </source>
</evidence>
<dbReference type="AlphaFoldDB" id="A0A0L9V8S1"/>
<gene>
    <name evidence="2" type="ORF">LR48_Vigan08g187600</name>
</gene>
<dbReference type="EMBL" id="CM003378">
    <property type="protein sequence ID" value="KOM51049.1"/>
    <property type="molecule type" value="Genomic_DNA"/>
</dbReference>